<dbReference type="EMBL" id="GBRH01245068">
    <property type="protein sequence ID" value="JAD52827.1"/>
    <property type="molecule type" value="Transcribed_RNA"/>
</dbReference>
<protein>
    <submittedName>
        <fullName evidence="1">Uncharacterized protein</fullName>
    </submittedName>
</protein>
<proteinExistence type="predicted"/>
<reference evidence="1" key="1">
    <citation type="submission" date="2014-09" db="EMBL/GenBank/DDBJ databases">
        <authorList>
            <person name="Magalhaes I.L.F."/>
            <person name="Oliveira U."/>
            <person name="Santos F.R."/>
            <person name="Vidigal T.H.D.A."/>
            <person name="Brescovit A.D."/>
            <person name="Santos A.J."/>
        </authorList>
    </citation>
    <scope>NUCLEOTIDE SEQUENCE</scope>
    <source>
        <tissue evidence="1">Shoot tissue taken approximately 20 cm above the soil surface</tissue>
    </source>
</reference>
<name>A0A0A9B0F2_ARUDO</name>
<organism evidence="1">
    <name type="scientific">Arundo donax</name>
    <name type="common">Giant reed</name>
    <name type="synonym">Donax arundinaceus</name>
    <dbReference type="NCBI Taxonomy" id="35708"/>
    <lineage>
        <taxon>Eukaryota</taxon>
        <taxon>Viridiplantae</taxon>
        <taxon>Streptophyta</taxon>
        <taxon>Embryophyta</taxon>
        <taxon>Tracheophyta</taxon>
        <taxon>Spermatophyta</taxon>
        <taxon>Magnoliopsida</taxon>
        <taxon>Liliopsida</taxon>
        <taxon>Poales</taxon>
        <taxon>Poaceae</taxon>
        <taxon>PACMAD clade</taxon>
        <taxon>Arundinoideae</taxon>
        <taxon>Arundineae</taxon>
        <taxon>Arundo</taxon>
    </lineage>
</organism>
<evidence type="ECO:0000313" key="1">
    <source>
        <dbReference type="EMBL" id="JAD52827.1"/>
    </source>
</evidence>
<reference evidence="1" key="2">
    <citation type="journal article" date="2015" name="Data Brief">
        <title>Shoot transcriptome of the giant reed, Arundo donax.</title>
        <authorList>
            <person name="Barrero R.A."/>
            <person name="Guerrero F.D."/>
            <person name="Moolhuijzen P."/>
            <person name="Goolsby J.A."/>
            <person name="Tidwell J."/>
            <person name="Bellgard S.E."/>
            <person name="Bellgard M.I."/>
        </authorList>
    </citation>
    <scope>NUCLEOTIDE SEQUENCE</scope>
    <source>
        <tissue evidence="1">Shoot tissue taken approximately 20 cm above the soil surface</tissue>
    </source>
</reference>
<sequence length="14" mass="1609">MKIKGKLISQTTFN</sequence>
<accession>A0A0A9B0F2</accession>